<comment type="caution">
    <text evidence="1">The sequence shown here is derived from an EMBL/GenBank/DDBJ whole genome shotgun (WGS) entry which is preliminary data.</text>
</comment>
<dbReference type="EMBL" id="JADHEI010000044">
    <property type="protein sequence ID" value="MBF2735605.1"/>
    <property type="molecule type" value="Genomic_DNA"/>
</dbReference>
<sequence>MHSNEATEGPFSPVIIGASTARTETGLVFHQSPATCRQIDVALAAGAPDSVELVRYDGANPATTTALTDIYMEAGQANNHHVKLMFKAGATLTAGDVLTMRVEGTRNSTSCTGSNSGSGRSYEWKLTVGTPAAWVDGSDHEVTAADTLRDLPLNAATSDTWTGLAFHRTAAGCDARRAVLHADSRTIFGLHRYNGGTRETSAVANDVPFTGGTHVRVYLRSSYRQHTARTLQASLVVSGDCDVATRPVPLTLAWAVTVARDDSNAWKPRGDDEDEASGSFSRFDLLDSTAPIATGIQIHRSSDNCANTNVALAAQTPAYLGLDVHGDGSGVALGASHSAVPMPGSGAGDRHVRLYFAAGANAHAGVLAVTATISPACAGSIATPQQLVYQLTVFTPGGNSWEVLNDDQQTPSSSSFAWSAMVAGPLATGIQLQRSSADCRLTDVVLLDGAEHLELGRYTSVGVADGAPAPRFAAVRMENGESANRHVRLLFQAGALPPPAVTARVRIAASCNGRLDPAPVTFSYVLNVNADFDPVPELALTPPTATIVRGASTTGIRVTATDNDDSDVAVAIDAAAARTFELQGANGSYELRVRTDVSLVADTSHTVVFTATDDAGSGPPVTAQATAVVMVREGSGGATGTAAGNAGGSVVRALGTAGIDSILNQQGEGGGGESTFLEMLAAKEHELESGEISLAEFFEGQSVALPLNQNQTAGGNGFGIWVAGARRDVGGLSEDGDGAEVYVDGEMTSTSFGLDFRFGRMRAGLGYGLHGTTAEYGYEDLREETPSEYELDLQLLQPYVAFDFGGARLALAAATGSGDLLLRPDGEDEQELEADYVGYAIGVAHRQPVTGGGEVRLRGSYATGDLDVAETDSGTAAAIRDSDGSVLRMGVGYGHDFALGSAGSLKPFVEAGYLLLDGDGAVDSSSGLLQGTAGRRRLLPARDQRRHHPVGLRHVAALRLPV</sequence>
<organism evidence="1 2">
    <name type="scientific">Candidatus Amphirhobacter heronislandensis</name>
    <dbReference type="NCBI Taxonomy" id="1732024"/>
    <lineage>
        <taxon>Bacteria</taxon>
        <taxon>Pseudomonadati</taxon>
        <taxon>Pseudomonadota</taxon>
        <taxon>Gammaproteobacteria</taxon>
        <taxon>Candidatus Tethybacterales</taxon>
        <taxon>Candidatus Tethybacteraceae</taxon>
        <taxon>Candidatus Amphirhobacter</taxon>
    </lineage>
</organism>
<name>A0A930UCX5_9GAMM</name>
<dbReference type="Proteomes" id="UP000604381">
    <property type="component" value="Unassembled WGS sequence"/>
</dbReference>
<keyword evidence="2" id="KW-1185">Reference proteome</keyword>
<evidence type="ECO:0000313" key="1">
    <source>
        <dbReference type="EMBL" id="MBF2735605.1"/>
    </source>
</evidence>
<evidence type="ECO:0000313" key="2">
    <source>
        <dbReference type="Proteomes" id="UP000604381"/>
    </source>
</evidence>
<accession>A0A930UCX5</accession>
<dbReference type="AlphaFoldDB" id="A0A930UCX5"/>
<proteinExistence type="predicted"/>
<reference evidence="1" key="1">
    <citation type="submission" date="2020-10" db="EMBL/GenBank/DDBJ databases">
        <title>An improved Amphimedon queenslandica hologenome assembly reveals how three proteobacterial symbionts can extend the metabolic phenotypic of their marine sponge host.</title>
        <authorList>
            <person name="Degnan B."/>
            <person name="Degnan S."/>
            <person name="Xiang X."/>
        </authorList>
    </citation>
    <scope>NUCLEOTIDE SEQUENCE</scope>
    <source>
        <strain evidence="1">AqS2</strain>
    </source>
</reference>
<gene>
    <name evidence="1" type="ORF">ISN26_05965</name>
</gene>
<protein>
    <submittedName>
        <fullName evidence="1">Uncharacterized protein</fullName>
    </submittedName>
</protein>